<evidence type="ECO:0000256" key="1">
    <source>
        <dbReference type="SAM" id="MobiDB-lite"/>
    </source>
</evidence>
<proteinExistence type="predicted"/>
<keyword evidence="4" id="KW-1185">Reference proteome</keyword>
<dbReference type="Pfam" id="PF13699">
    <property type="entry name" value="eCIS_core"/>
    <property type="match status" value="1"/>
</dbReference>
<dbReference type="Proteomes" id="UP000198226">
    <property type="component" value="Chromosome I"/>
</dbReference>
<name>A0A1C5H0V9_9ACTN</name>
<dbReference type="OrthoDB" id="3303449at2"/>
<reference evidence="4" key="1">
    <citation type="submission" date="2016-06" db="EMBL/GenBank/DDBJ databases">
        <authorList>
            <person name="Varghese N."/>
            <person name="Submissions Spin"/>
        </authorList>
    </citation>
    <scope>NUCLEOTIDE SEQUENCE [LARGE SCALE GENOMIC DNA]</scope>
    <source>
        <strain evidence="4">DSM 44983</strain>
    </source>
</reference>
<feature type="region of interest" description="Disordered" evidence="1">
    <location>
        <begin position="402"/>
        <end position="421"/>
    </location>
</feature>
<evidence type="ECO:0000313" key="3">
    <source>
        <dbReference type="EMBL" id="SCG39487.1"/>
    </source>
</evidence>
<dbReference type="EMBL" id="LT607752">
    <property type="protein sequence ID" value="SCG39487.1"/>
    <property type="molecule type" value="Genomic_DNA"/>
</dbReference>
<protein>
    <recommendedName>
        <fullName evidence="2">eCIS core domain-containing protein</fullName>
    </recommendedName>
</protein>
<feature type="domain" description="eCIS core" evidence="2">
    <location>
        <begin position="46"/>
        <end position="119"/>
    </location>
</feature>
<feature type="region of interest" description="Disordered" evidence="1">
    <location>
        <begin position="167"/>
        <end position="192"/>
    </location>
</feature>
<evidence type="ECO:0000259" key="2">
    <source>
        <dbReference type="Pfam" id="PF13699"/>
    </source>
</evidence>
<feature type="compositionally biased region" description="Low complexity" evidence="1">
    <location>
        <begin position="402"/>
        <end position="416"/>
    </location>
</feature>
<dbReference type="RefSeq" id="WP_089003876.1">
    <property type="nucleotide sequence ID" value="NZ_LT607752.1"/>
</dbReference>
<feature type="region of interest" description="Disordered" evidence="1">
    <location>
        <begin position="1"/>
        <end position="40"/>
    </location>
</feature>
<organism evidence="3 4">
    <name type="scientific">Micromonospora rifamycinica</name>
    <dbReference type="NCBI Taxonomy" id="291594"/>
    <lineage>
        <taxon>Bacteria</taxon>
        <taxon>Bacillati</taxon>
        <taxon>Actinomycetota</taxon>
        <taxon>Actinomycetes</taxon>
        <taxon>Micromonosporales</taxon>
        <taxon>Micromonosporaceae</taxon>
        <taxon>Micromonospora</taxon>
    </lineage>
</organism>
<accession>A0A1C5H0V9</accession>
<evidence type="ECO:0000313" key="4">
    <source>
        <dbReference type="Proteomes" id="UP000198226"/>
    </source>
</evidence>
<feature type="compositionally biased region" description="Low complexity" evidence="1">
    <location>
        <begin position="13"/>
        <end position="23"/>
    </location>
</feature>
<gene>
    <name evidence="3" type="ORF">GA0070623_0553</name>
</gene>
<sequence>MTTPGGPGRAAHHTTGARAAADPAVDRAARPAGPPAPHRDDALAALTRELVDRYAPALGLRPDAVRVRLGEAGRRAANHGARGLLADGAVHLAPGFDPSRAAGRALLVHELGHLAQADAAPAYPGRRATDPEAEARALADAAAAGRALWTPVAWLPAGAVAADTGAVATPPRPATPPAADRAPAGEDGTGPLEAELGALVDRRYRAERSRLVDLLDGLWVSGDDVRGCLRILDTLPFVVARSLVHSLPAARRTDLAGNLDDDHHRAYPRAALAALGGQTPYLLRVLEADNVHGLATDGLDPVQRRTALNVLRALRTSVLRELLGGDRRAHFRALLAERPPAGSDADALREQVTALRDAQTDDARLDRDTDLGARLRRIERLVGDRQGDEALRLLAELAPAAPTAGAPTTTTAAGAGPPEPGPRLRYVVRRLDDSGHVDTLLDHLPWEEKRVDAPLGPRLLVVLAARPEHRNLARVEGLLSYGLFDWAIRDHEARFAYLLLRSLPLATQDRWRRLDQGSWFDRLEENIPAADVLGGGYTGVGTLAEPWDRRRRSAGQVDAERLVADVHRVVQGGLDGVNAVELVRRLIGYDRPTGATAGPDARGREALRTAVHRLDALRDLDRILAALPDAYLTDERWRAELLDLLALRDPAHLERQARGLLAIGLTDWAVNPREAWLAFQLVRNLPVADQARLAADDPDRWARMQSGMTPQMRASLATTAISGPRRAEARDQLRDRLRDDRIWRAERATELRSLIIQAYALDDRRWVFLRSREVRADLLPDLATLVAELRLYHATRRPSFEPEALRTDGLPTVVGDLARLVAVGLKLLFLSRTGLSLFTDEVTVDEFDLHDAQWISGDLGGARLRDTDRERTNRLSLSVDARQGVLRVRLPRLELDGVNRTFTGSSLRTGRVTLTDLDIVASFSDRGYDRPVGAQAGMGALSVSDVVYASDGLPGGLLGLSRFGLSTLAFRAGATGQENLTEPGRQGWVGIPIIDPLIHLLHNVISFYGGLPFLSKISDALLAPYTAGAPFLAQQFTSLTAGEIFTPLANATIGLLTDGVFRPPRGVGERVTDAVEMMHSLRVSFSSATAEGLSFAGLQQIGRIEVERTLIGVATSLPARLRAEQESLRLRRDTAPPTARAALDERLRAVDSQLAALEPAERELHRLEARHRWHAESLSEAERRRLVELSDQLRQSVGGAIDVGGIRVTGLTGRVEAVGVEIDPIHAEASLPSRAGEYLPDDELITRFRRDRRPTDAATTARGSTGSATLAGVRLLPGPAGAPALRLTAGALPTRADVTAQLAALPDEPRWADRRAELTRWLTDLDRLRELESLAAEPVDPVGRYLPGHRTRAQEQELQLLRERAGRYFGVTVGGLTVGGLDVALDPATLGVEVRLAELTATDVRAGATAVERLAASRLRVRADLDTVGGGRLPAELAGPAAAQGLPVGRTAVGFGVGELAVTGFSGPGMQAQRIAFTAPARADGTPGEAIHGRVLPDGDDLRLPDLVVEQTELTGLTMSSPGRSLYSRGSTRIGRMSLDVRVRTGATATGRQVRSALVRNLVIDRIDADRIGMDVTDPAPGMSVEVVSGALIGVRLRDLEVDLTSAELTYSGRLTVGQLDRLRFSVISRAVQGGPTTITGTVDGRAATPNAATVTVDLIRAGPHQVDPVTGRIVSDPTDSQRLQLDGLTLTDTTLRTPDGAVTVRRAGLGGRLVTERAGGLRFEDVGPARIELGAIDWRAGDGRIVSRGPTVLDGLTASGRWDSAPEQRDAAGRVVPATAALHLERLHIARVTGRDLRYRDGVLDVGLGRPEPLPAGEPDRPPLEILDVDLRGLRWSAAAGLTAGRLTTGATRVEIAGRIDAALHVDGALWAAQLTLAFGRGGRIQARVVGGEAQLGVGPRPGEHDQQVSIQGLDTGVVTVGPDHIEIGPDGQPGLSLATISVDALNWQGAALGLRIPSGAGAITLLGISARARVDLYPAGTPGGRFRRLLLRELVVQQTRASGLLVDLHDGVTIRLNPDIEAVLGELRLVPAAGQDGFLVEATRTAEGMRILGGLRIGAIEAARVGFDIGTFLSGGTADFTAGGLSVDFLDHGGLRLNLAQPTLTAISAQVTADPRRQLLFLGAPTGRPEYGLRFTSIGYEQDPAAPDGTTAPGKRIAVRGGEVTGLSFADSGLGLYIFVEQGLLGDLTHDLTSGSGELPSLDIRNARFVLDLATMLGGGSPIPAPPPARTTSAQRRAALAGKWDALVRVLDAYRIGEVLDSLNGHIDFDVTHDGFLWGERSWEVRLTLRDGAVDYRRLTGALPWWTPGRFIVEGDDLVYRVHLPSFGAEGAPPPDSDIDLLRWQLDTGEVAQARTAHLVRLNRLLRPTAASRDDLLHTIADVQSDEPSTGPPGLLAISNVDVDLSVNNPREITLPLGGSNEIVLAPDALLHLAVGGGVRRAAGGVGRPGRLRPVSLQSATVARVNLLFDGLGLSTGQIRITDLTDCTVDFSGLDPLLMQGRITRAVAERIRWRRPTSGGTP</sequence>
<dbReference type="InterPro" id="IPR025295">
    <property type="entry name" value="eCIS_core_dom"/>
</dbReference>